<dbReference type="EMBL" id="BLPF01000001">
    <property type="protein sequence ID" value="GFJ78724.1"/>
    <property type="molecule type" value="Genomic_DNA"/>
</dbReference>
<dbReference type="AlphaFoldDB" id="A0A6V8K4R9"/>
<name>A0A6V8K4R9_9ACTN</name>
<evidence type="ECO:0000313" key="3">
    <source>
        <dbReference type="Proteomes" id="UP000482800"/>
    </source>
</evidence>
<dbReference type="Proteomes" id="UP000482800">
    <property type="component" value="Unassembled WGS sequence"/>
</dbReference>
<keyword evidence="3" id="KW-1185">Reference proteome</keyword>
<evidence type="ECO:0000259" key="1">
    <source>
        <dbReference type="Pfam" id="PF09860"/>
    </source>
</evidence>
<dbReference type="InterPro" id="IPR018656">
    <property type="entry name" value="DUF2087"/>
</dbReference>
<dbReference type="RefSeq" id="WP_173056434.1">
    <property type="nucleotide sequence ID" value="NZ_BAABGO010000001.1"/>
</dbReference>
<reference evidence="2 3" key="1">
    <citation type="submission" date="2020-03" db="EMBL/GenBank/DDBJ databases">
        <title>Whole genome shotgun sequence of Phytohabitans houttuyneae NBRC 108639.</title>
        <authorList>
            <person name="Komaki H."/>
            <person name="Tamura T."/>
        </authorList>
    </citation>
    <scope>NUCLEOTIDE SEQUENCE [LARGE SCALE GENOMIC DNA]</scope>
    <source>
        <strain evidence="2 3">NBRC 108639</strain>
    </source>
</reference>
<dbReference type="Pfam" id="PF09860">
    <property type="entry name" value="DUF2087"/>
    <property type="match status" value="1"/>
</dbReference>
<accession>A0A6V8K4R9</accession>
<reference evidence="2 3" key="2">
    <citation type="submission" date="2020-03" db="EMBL/GenBank/DDBJ databases">
        <authorList>
            <person name="Ichikawa N."/>
            <person name="Kimura A."/>
            <person name="Kitahashi Y."/>
            <person name="Uohara A."/>
        </authorList>
    </citation>
    <scope>NUCLEOTIDE SEQUENCE [LARGE SCALE GENOMIC DNA]</scope>
    <source>
        <strain evidence="2 3">NBRC 108639</strain>
    </source>
</reference>
<protein>
    <recommendedName>
        <fullName evidence="1">DUF2087 domain-containing protein</fullName>
    </recommendedName>
</protein>
<feature type="domain" description="DUF2087" evidence="1">
    <location>
        <begin position="105"/>
        <end position="171"/>
    </location>
</feature>
<organism evidence="2 3">
    <name type="scientific">Phytohabitans houttuyneae</name>
    <dbReference type="NCBI Taxonomy" id="1076126"/>
    <lineage>
        <taxon>Bacteria</taxon>
        <taxon>Bacillati</taxon>
        <taxon>Actinomycetota</taxon>
        <taxon>Actinomycetes</taxon>
        <taxon>Micromonosporales</taxon>
        <taxon>Micromonosporaceae</taxon>
    </lineage>
</organism>
<comment type="caution">
    <text evidence="2">The sequence shown here is derived from an EMBL/GenBank/DDBJ whole genome shotgun (WGS) entry which is preliminary data.</text>
</comment>
<proteinExistence type="predicted"/>
<gene>
    <name evidence="2" type="ORF">Phou_029040</name>
</gene>
<sequence>MRPDALCGLLAEPDRLTTFAAVVLGAASPSEVAASTGLPARQVVVALRRLEVGGLVASVDGRIVAEANAFKESVREHAPAPAAEEDLDPDRAKAAVLRVFVRDGRIVRMPAARAKRRIILEHVAASFEPGIRYPERAVDAILRAWHDDHASLRRYLVDEGLMTREDGVYWRSGGYVEV</sequence>
<evidence type="ECO:0000313" key="2">
    <source>
        <dbReference type="EMBL" id="GFJ78724.1"/>
    </source>
</evidence>